<evidence type="ECO:0000313" key="3">
    <source>
        <dbReference type="EMBL" id="CAK0886985.1"/>
    </source>
</evidence>
<keyword evidence="1" id="KW-0812">Transmembrane</keyword>
<protein>
    <recommendedName>
        <fullName evidence="2">Cyclic nucleotide-binding domain-containing protein</fullName>
    </recommendedName>
</protein>
<keyword evidence="1" id="KW-1133">Transmembrane helix</keyword>
<evidence type="ECO:0000259" key="2">
    <source>
        <dbReference type="PROSITE" id="PS50042"/>
    </source>
</evidence>
<dbReference type="PROSITE" id="PS50042">
    <property type="entry name" value="CNMP_BINDING_3"/>
    <property type="match status" value="1"/>
</dbReference>
<proteinExistence type="predicted"/>
<keyword evidence="1" id="KW-0472">Membrane</keyword>
<dbReference type="EMBL" id="CAUYUJ010018878">
    <property type="protein sequence ID" value="CAK0886985.1"/>
    <property type="molecule type" value="Genomic_DNA"/>
</dbReference>
<sequence length="289" mass="32729">MIFGNGGMALFFISRIPSMKVPFIWAFLKVCINIFMVWKLLQDRQPVVLPPKELDIYEKYFMPFGVGPRQFRDFWNLGETCLVPPGTKIAVQGEAKEHVELVLRGHVFRLSDDKHIRGLDSVSGEAADVDPYSAGAWVGELRALQLLNMVSGPKAVSVSQELYKHRLAQVEKSRELDVEFVHAFSELWGGFGMGQPASADADAELRTRNLDELLQRSRAKWDVQAGEGVEVRRWELKPLLHLCMTDPDLADLIGKVWSQSVIDKMLHMDAAQMDLPSIVSQRKRWGVRV</sequence>
<evidence type="ECO:0000256" key="1">
    <source>
        <dbReference type="SAM" id="Phobius"/>
    </source>
</evidence>
<dbReference type="InterPro" id="IPR018490">
    <property type="entry name" value="cNMP-bd_dom_sf"/>
</dbReference>
<evidence type="ECO:0000313" key="4">
    <source>
        <dbReference type="Proteomes" id="UP001189429"/>
    </source>
</evidence>
<comment type="caution">
    <text evidence="3">The sequence shown here is derived from an EMBL/GenBank/DDBJ whole genome shotgun (WGS) entry which is preliminary data.</text>
</comment>
<dbReference type="Proteomes" id="UP001189429">
    <property type="component" value="Unassembled WGS sequence"/>
</dbReference>
<feature type="domain" description="Cyclic nucleotide-binding" evidence="2">
    <location>
        <begin position="83"/>
        <end position="158"/>
    </location>
</feature>
<dbReference type="SUPFAM" id="SSF51206">
    <property type="entry name" value="cAMP-binding domain-like"/>
    <property type="match status" value="1"/>
</dbReference>
<gene>
    <name evidence="3" type="ORF">PCOR1329_LOCUS68187</name>
</gene>
<dbReference type="InterPro" id="IPR000595">
    <property type="entry name" value="cNMP-bd_dom"/>
</dbReference>
<name>A0ABN9WN91_9DINO</name>
<reference evidence="3" key="1">
    <citation type="submission" date="2023-10" db="EMBL/GenBank/DDBJ databases">
        <authorList>
            <person name="Chen Y."/>
            <person name="Shah S."/>
            <person name="Dougan E. K."/>
            <person name="Thang M."/>
            <person name="Chan C."/>
        </authorList>
    </citation>
    <scope>NUCLEOTIDE SEQUENCE [LARGE SCALE GENOMIC DNA]</scope>
</reference>
<dbReference type="InterPro" id="IPR055272">
    <property type="entry name" value="POPDC1-3_dom"/>
</dbReference>
<organism evidence="3 4">
    <name type="scientific">Prorocentrum cordatum</name>
    <dbReference type="NCBI Taxonomy" id="2364126"/>
    <lineage>
        <taxon>Eukaryota</taxon>
        <taxon>Sar</taxon>
        <taxon>Alveolata</taxon>
        <taxon>Dinophyceae</taxon>
        <taxon>Prorocentrales</taxon>
        <taxon>Prorocentraceae</taxon>
        <taxon>Prorocentrum</taxon>
    </lineage>
</organism>
<dbReference type="Pfam" id="PF04831">
    <property type="entry name" value="POPDC1-3"/>
    <property type="match status" value="1"/>
</dbReference>
<keyword evidence="4" id="KW-1185">Reference proteome</keyword>
<accession>A0ABN9WN91</accession>
<feature type="transmembrane region" description="Helical" evidence="1">
    <location>
        <begin position="21"/>
        <end position="41"/>
    </location>
</feature>